<gene>
    <name evidence="2" type="ORF">MKW98_030299</name>
</gene>
<proteinExistence type="predicted"/>
<reference evidence="2" key="1">
    <citation type="submission" date="2022-04" db="EMBL/GenBank/DDBJ databases">
        <title>A functionally conserved STORR gene fusion in Papaver species that diverged 16.8 million years ago.</title>
        <authorList>
            <person name="Catania T."/>
        </authorList>
    </citation>
    <scope>NUCLEOTIDE SEQUENCE</scope>
    <source>
        <strain evidence="2">S-188037</strain>
    </source>
</reference>
<feature type="region of interest" description="Disordered" evidence="1">
    <location>
        <begin position="1"/>
        <end position="21"/>
    </location>
</feature>
<dbReference type="Proteomes" id="UP001202328">
    <property type="component" value="Unassembled WGS sequence"/>
</dbReference>
<keyword evidence="3" id="KW-1185">Reference proteome</keyword>
<dbReference type="EMBL" id="JAJJMB010001096">
    <property type="protein sequence ID" value="KAI3958634.1"/>
    <property type="molecule type" value="Genomic_DNA"/>
</dbReference>
<dbReference type="AlphaFoldDB" id="A0AAD4TJ73"/>
<evidence type="ECO:0000256" key="1">
    <source>
        <dbReference type="SAM" id="MobiDB-lite"/>
    </source>
</evidence>
<accession>A0AAD4TJ73</accession>
<feature type="compositionally biased region" description="Basic and acidic residues" evidence="1">
    <location>
        <begin position="72"/>
        <end position="82"/>
    </location>
</feature>
<evidence type="ECO:0000313" key="3">
    <source>
        <dbReference type="Proteomes" id="UP001202328"/>
    </source>
</evidence>
<comment type="caution">
    <text evidence="2">The sequence shown here is derived from an EMBL/GenBank/DDBJ whole genome shotgun (WGS) entry which is preliminary data.</text>
</comment>
<feature type="region of interest" description="Disordered" evidence="1">
    <location>
        <begin position="61"/>
        <end position="82"/>
    </location>
</feature>
<name>A0AAD4TJ73_9MAGN</name>
<protein>
    <submittedName>
        <fullName evidence="2">Uncharacterized protein</fullName>
    </submittedName>
</protein>
<feature type="compositionally biased region" description="Basic and acidic residues" evidence="1">
    <location>
        <begin position="1"/>
        <end position="11"/>
    </location>
</feature>
<evidence type="ECO:0000313" key="2">
    <source>
        <dbReference type="EMBL" id="KAI3958634.1"/>
    </source>
</evidence>
<sequence>MNQEDSFERELSSQLQGETSQNLAETRYKNCYIYKDPVFREVIRKKPRQQNAAVLKTWAAESTSETPVGGVHDVDNVDCRST</sequence>
<organism evidence="2 3">
    <name type="scientific">Papaver atlanticum</name>
    <dbReference type="NCBI Taxonomy" id="357466"/>
    <lineage>
        <taxon>Eukaryota</taxon>
        <taxon>Viridiplantae</taxon>
        <taxon>Streptophyta</taxon>
        <taxon>Embryophyta</taxon>
        <taxon>Tracheophyta</taxon>
        <taxon>Spermatophyta</taxon>
        <taxon>Magnoliopsida</taxon>
        <taxon>Ranunculales</taxon>
        <taxon>Papaveraceae</taxon>
        <taxon>Papaveroideae</taxon>
        <taxon>Papaver</taxon>
    </lineage>
</organism>
<feature type="compositionally biased region" description="Polar residues" evidence="1">
    <location>
        <begin position="12"/>
        <end position="21"/>
    </location>
</feature>